<keyword evidence="1" id="KW-0723">Serine/threonine-protein kinase</keyword>
<name>A0A285G735_9FIRM</name>
<dbReference type="PANTHER" id="PTHR31756">
    <property type="entry name" value="PYRUVATE, PHOSPHATE DIKINASE REGULATORY PROTEIN 1, CHLOROPLASTIC"/>
    <property type="match status" value="1"/>
</dbReference>
<dbReference type="GO" id="GO:0004674">
    <property type="term" value="F:protein serine/threonine kinase activity"/>
    <property type="evidence" value="ECO:0007669"/>
    <property type="project" value="UniProtKB-KW"/>
</dbReference>
<dbReference type="NCBIfam" id="NF003742">
    <property type="entry name" value="PRK05339.1"/>
    <property type="match status" value="1"/>
</dbReference>
<evidence type="ECO:0000256" key="2">
    <source>
        <dbReference type="ARBA" id="ARBA00022679"/>
    </source>
</evidence>
<keyword evidence="2" id="KW-0808">Transferase</keyword>
<sequence length="273" mass="30880">MSNNNISENELTVFAISDFTGKTAETILNSVAIQFDNDRIKIKKFSDISDIDKLESIIDEAMQVDNILLAYTIVLPELSAYLENEAKRLDLPIIDILGPMINSFSQALDQQPQLEVGLSYNIDYEIFEKLSCIDFSLRCDDGRNLNKLKEADLVLVGVSRTSKTPLSIYLSQQNYNVATVSLSPEVIPPKELYELDSNKIIGLTIDSECLQKVRENRIKLMAFNQGGDYVSMDRIEEELKYAKKIMKKIDARVIDVTNKAIEDIADEILNKIK</sequence>
<organism evidence="5 6">
    <name type="scientific">Orenia metallireducens</name>
    <dbReference type="NCBI Taxonomy" id="1413210"/>
    <lineage>
        <taxon>Bacteria</taxon>
        <taxon>Bacillati</taxon>
        <taxon>Bacillota</taxon>
        <taxon>Clostridia</taxon>
        <taxon>Halanaerobiales</taxon>
        <taxon>Halobacteroidaceae</taxon>
        <taxon>Orenia</taxon>
    </lineage>
</organism>
<protein>
    <recommendedName>
        <fullName evidence="7">Pyruvate, phosphate dikinase regulatory protein</fullName>
    </recommendedName>
</protein>
<dbReference type="EMBL" id="OBDZ01000005">
    <property type="protein sequence ID" value="SNY18914.1"/>
    <property type="molecule type" value="Genomic_DNA"/>
</dbReference>
<dbReference type="Pfam" id="PF03618">
    <property type="entry name" value="Kinase-PPPase"/>
    <property type="match status" value="1"/>
</dbReference>
<accession>A0A285G735</accession>
<dbReference type="Proteomes" id="UP000219573">
    <property type="component" value="Unassembled WGS sequence"/>
</dbReference>
<keyword evidence="4" id="KW-0418">Kinase</keyword>
<evidence type="ECO:0000256" key="4">
    <source>
        <dbReference type="ARBA" id="ARBA00022777"/>
    </source>
</evidence>
<keyword evidence="3" id="KW-0547">Nucleotide-binding</keyword>
<evidence type="ECO:0008006" key="7">
    <source>
        <dbReference type="Google" id="ProtNLM"/>
    </source>
</evidence>
<dbReference type="InterPro" id="IPR005177">
    <property type="entry name" value="Kinase-pyrophosphorylase"/>
</dbReference>
<dbReference type="AlphaFoldDB" id="A0A285G735"/>
<evidence type="ECO:0000256" key="1">
    <source>
        <dbReference type="ARBA" id="ARBA00022527"/>
    </source>
</evidence>
<dbReference type="RefSeq" id="WP_253250672.1">
    <property type="nucleotide sequence ID" value="NZ_OBDZ01000005.1"/>
</dbReference>
<evidence type="ECO:0000313" key="5">
    <source>
        <dbReference type="EMBL" id="SNY18914.1"/>
    </source>
</evidence>
<gene>
    <name evidence="5" type="ORF">SAMN06265827_10536</name>
</gene>
<dbReference type="GO" id="GO:0005524">
    <property type="term" value="F:ATP binding"/>
    <property type="evidence" value="ECO:0007669"/>
    <property type="project" value="InterPro"/>
</dbReference>
<dbReference type="STRING" id="1413210.U472_12605"/>
<evidence type="ECO:0000256" key="3">
    <source>
        <dbReference type="ARBA" id="ARBA00022741"/>
    </source>
</evidence>
<reference evidence="6" key="1">
    <citation type="submission" date="2017-09" db="EMBL/GenBank/DDBJ databases">
        <authorList>
            <person name="Varghese N."/>
            <person name="Submissions S."/>
        </authorList>
    </citation>
    <scope>NUCLEOTIDE SEQUENCE [LARGE SCALE GENOMIC DNA]</scope>
    <source>
        <strain evidence="6">MSL47</strain>
    </source>
</reference>
<proteinExistence type="predicted"/>
<dbReference type="PANTHER" id="PTHR31756:SF3">
    <property type="entry name" value="PYRUVATE, PHOSPHATE DIKINASE REGULATORY PROTEIN 1, CHLOROPLASTIC"/>
    <property type="match status" value="1"/>
</dbReference>
<evidence type="ECO:0000313" key="6">
    <source>
        <dbReference type="Proteomes" id="UP000219573"/>
    </source>
</evidence>
<keyword evidence="6" id="KW-1185">Reference proteome</keyword>